<evidence type="ECO:0000256" key="5">
    <source>
        <dbReference type="SAM" id="Phobius"/>
    </source>
</evidence>
<feature type="chain" id="PRO_5042970370" description="Sushi domain-containing protein" evidence="6">
    <location>
        <begin position="21"/>
        <end position="502"/>
    </location>
</feature>
<proteinExistence type="predicted"/>
<dbReference type="InterPro" id="IPR035976">
    <property type="entry name" value="Sushi/SCR/CCP_sf"/>
</dbReference>
<feature type="domain" description="Sushi" evidence="7">
    <location>
        <begin position="25"/>
        <end position="90"/>
    </location>
</feature>
<evidence type="ECO:0000256" key="4">
    <source>
        <dbReference type="PROSITE-ProRule" id="PRU00302"/>
    </source>
</evidence>
<keyword evidence="3" id="KW-1015">Disulfide bond</keyword>
<feature type="domain" description="Sushi" evidence="7">
    <location>
        <begin position="268"/>
        <end position="327"/>
    </location>
</feature>
<dbReference type="InterPro" id="IPR000436">
    <property type="entry name" value="Sushi_SCR_CCP_dom"/>
</dbReference>
<feature type="transmembrane region" description="Helical" evidence="5">
    <location>
        <begin position="404"/>
        <end position="435"/>
    </location>
</feature>
<evidence type="ECO:0000256" key="1">
    <source>
        <dbReference type="ARBA" id="ARBA00022729"/>
    </source>
</evidence>
<organism evidence="8 9">
    <name type="scientific">Patella caerulea</name>
    <name type="common">Rayed Mediterranean limpet</name>
    <dbReference type="NCBI Taxonomy" id="87958"/>
    <lineage>
        <taxon>Eukaryota</taxon>
        <taxon>Metazoa</taxon>
        <taxon>Spiralia</taxon>
        <taxon>Lophotrochozoa</taxon>
        <taxon>Mollusca</taxon>
        <taxon>Gastropoda</taxon>
        <taxon>Patellogastropoda</taxon>
        <taxon>Patelloidea</taxon>
        <taxon>Patellidae</taxon>
        <taxon>Patella</taxon>
    </lineage>
</organism>
<gene>
    <name evidence="8" type="ORF">SNE40_016008</name>
</gene>
<keyword evidence="5" id="KW-0812">Transmembrane</keyword>
<dbReference type="SUPFAM" id="SSF57535">
    <property type="entry name" value="Complement control module/SCR domain"/>
    <property type="match status" value="5"/>
</dbReference>
<feature type="domain" description="Sushi" evidence="7">
    <location>
        <begin position="91"/>
        <end position="149"/>
    </location>
</feature>
<comment type="caution">
    <text evidence="8">The sequence shown here is derived from an EMBL/GenBank/DDBJ whole genome shotgun (WGS) entry which is preliminary data.</text>
</comment>
<feature type="domain" description="Sushi" evidence="7">
    <location>
        <begin position="209"/>
        <end position="267"/>
    </location>
</feature>
<protein>
    <recommendedName>
        <fullName evidence="7">Sushi domain-containing protein</fullName>
    </recommendedName>
</protein>
<name>A0AAN8JCZ4_PATCE</name>
<feature type="signal peptide" evidence="6">
    <location>
        <begin position="1"/>
        <end position="20"/>
    </location>
</feature>
<evidence type="ECO:0000259" key="7">
    <source>
        <dbReference type="PROSITE" id="PS50923"/>
    </source>
</evidence>
<keyword evidence="5" id="KW-1133">Transmembrane helix</keyword>
<dbReference type="Gene3D" id="2.10.70.10">
    <property type="entry name" value="Complement Module, domain 1"/>
    <property type="match status" value="5"/>
</dbReference>
<dbReference type="PANTHER" id="PTHR45656">
    <property type="entry name" value="PROTEIN CBR-CLEC-78"/>
    <property type="match status" value="1"/>
</dbReference>
<keyword evidence="2" id="KW-0677">Repeat</keyword>
<evidence type="ECO:0000256" key="3">
    <source>
        <dbReference type="ARBA" id="ARBA00023157"/>
    </source>
</evidence>
<dbReference type="EMBL" id="JAZGQO010000011">
    <property type="protein sequence ID" value="KAK6172324.1"/>
    <property type="molecule type" value="Genomic_DNA"/>
</dbReference>
<evidence type="ECO:0000256" key="6">
    <source>
        <dbReference type="SAM" id="SignalP"/>
    </source>
</evidence>
<keyword evidence="5" id="KW-0472">Membrane</keyword>
<sequence>MYLPLIACCLFWIQIRVVRSGTGGIECEGPIEVPNTYRVLNSTGEDNGTLTVGAMWYYQCVERHTPVLGDAYRKCLPSGEWDGEDLDCEANSCPALSRPDNGAVMYLSLDIGSTATYICFEGYMVSFGDTSRTCQTNGQWSGLEPTCETIKCPQPEPVDHSFMVVGSNEYNTYVTYTCYPYYYAIKGNLDRRCTVAAVWDGSLPFCAEIICPTPLPKNRAIPRFTGLKFKDTVSYECEVGTSLSSGNQTRTCNDQAVWSGEDPVCDDIRCPIEPPDVQNATATTDSEGFGALATYSCNKGHVNAGGNFVSVCQDDGTWSDITLNCTPVYCGKAPWYVGAKSNVTGEMFGDTAVFDCYIYPDDNIIYWIKFCDRDGNWVGNDPECTAGWYKKRFEPEPVEAEGSVWIGIVVLGIFITIILAIIVVDIATLGHHFAYLKRNLRDFRKTAKKQVRIILAQPRLVKFSRRFKHKKIENHKLTSISSISKRENSVDSNQIPDVHVTD</sequence>
<dbReference type="InterPro" id="IPR051277">
    <property type="entry name" value="SEZ6_CSMD_C4BPB_Regulators"/>
</dbReference>
<evidence type="ECO:0000313" key="8">
    <source>
        <dbReference type="EMBL" id="KAK6172324.1"/>
    </source>
</evidence>
<dbReference type="SMART" id="SM00032">
    <property type="entry name" value="CCP"/>
    <property type="match status" value="5"/>
</dbReference>
<dbReference type="PANTHER" id="PTHR45656:SF4">
    <property type="entry name" value="PROTEIN CBR-CLEC-78"/>
    <property type="match status" value="1"/>
</dbReference>
<accession>A0AAN8JCZ4</accession>
<dbReference type="AlphaFoldDB" id="A0AAN8JCZ4"/>
<evidence type="ECO:0000313" key="9">
    <source>
        <dbReference type="Proteomes" id="UP001347796"/>
    </source>
</evidence>
<dbReference type="CDD" id="cd00033">
    <property type="entry name" value="CCP"/>
    <property type="match status" value="4"/>
</dbReference>
<dbReference type="Pfam" id="PF00084">
    <property type="entry name" value="Sushi"/>
    <property type="match status" value="4"/>
</dbReference>
<comment type="caution">
    <text evidence="4">Lacks conserved residue(s) required for the propagation of feature annotation.</text>
</comment>
<keyword evidence="4" id="KW-0768">Sushi</keyword>
<reference evidence="8 9" key="1">
    <citation type="submission" date="2024-01" db="EMBL/GenBank/DDBJ databases">
        <title>The genome of the rayed Mediterranean limpet Patella caerulea (Linnaeus, 1758).</title>
        <authorList>
            <person name="Anh-Thu Weber A."/>
            <person name="Halstead-Nussloch G."/>
        </authorList>
    </citation>
    <scope>NUCLEOTIDE SEQUENCE [LARGE SCALE GENOMIC DNA]</scope>
    <source>
        <strain evidence="8">AATW-2023a</strain>
        <tissue evidence="8">Whole specimen</tissue>
    </source>
</reference>
<feature type="domain" description="Sushi" evidence="7">
    <location>
        <begin position="150"/>
        <end position="208"/>
    </location>
</feature>
<dbReference type="Proteomes" id="UP001347796">
    <property type="component" value="Unassembled WGS sequence"/>
</dbReference>
<keyword evidence="1 6" id="KW-0732">Signal</keyword>
<dbReference type="PROSITE" id="PS50923">
    <property type="entry name" value="SUSHI"/>
    <property type="match status" value="5"/>
</dbReference>
<keyword evidence="9" id="KW-1185">Reference proteome</keyword>
<evidence type="ECO:0000256" key="2">
    <source>
        <dbReference type="ARBA" id="ARBA00022737"/>
    </source>
</evidence>